<sequence length="184" mass="20149">MVVLPEPRDAVEAVDAERTREILDGPGGPWGRELPLHLTATALIVHPPTRRVLLRWHARQHAWILVGGHADPGETDPLAIALREGAEETGLTDLAPWPDENPVHLVIVQVPASPREPAHEHADLRFMLATGSPDAVRPEREDAPLRWLTLAEARELTTEANVRETLDRAATALSDAQDGARPHA</sequence>
<keyword evidence="4" id="KW-1185">Reference proteome</keyword>
<dbReference type="Pfam" id="PF00293">
    <property type="entry name" value="NUDIX"/>
    <property type="match status" value="1"/>
</dbReference>
<comment type="caution">
    <text evidence="3">The sequence shown here is derived from an EMBL/GenBank/DDBJ whole genome shotgun (WGS) entry which is preliminary data.</text>
</comment>
<dbReference type="SUPFAM" id="SSF55811">
    <property type="entry name" value="Nudix"/>
    <property type="match status" value="1"/>
</dbReference>
<organism evidence="3 4">
    <name type="scientific">Nonomuraea roseoviolacea subsp. carminata</name>
    <dbReference type="NCBI Taxonomy" id="160689"/>
    <lineage>
        <taxon>Bacteria</taxon>
        <taxon>Bacillati</taxon>
        <taxon>Actinomycetota</taxon>
        <taxon>Actinomycetes</taxon>
        <taxon>Streptosporangiales</taxon>
        <taxon>Streptosporangiaceae</taxon>
        <taxon>Nonomuraea</taxon>
    </lineage>
</organism>
<dbReference type="InterPro" id="IPR000086">
    <property type="entry name" value="NUDIX_hydrolase_dom"/>
</dbReference>
<reference evidence="3 4" key="1">
    <citation type="submission" date="2022-06" db="EMBL/GenBank/DDBJ databases">
        <title>Sequencing the genomes of 1000 actinobacteria strains.</title>
        <authorList>
            <person name="Klenk H.-P."/>
        </authorList>
    </citation>
    <scope>NUCLEOTIDE SEQUENCE [LARGE SCALE GENOMIC DNA]</scope>
    <source>
        <strain evidence="3 4">DSM 44170</strain>
    </source>
</reference>
<dbReference type="InterPro" id="IPR015797">
    <property type="entry name" value="NUDIX_hydrolase-like_dom_sf"/>
</dbReference>
<evidence type="ECO:0000259" key="2">
    <source>
        <dbReference type="PROSITE" id="PS51462"/>
    </source>
</evidence>
<dbReference type="Gene3D" id="3.90.79.10">
    <property type="entry name" value="Nucleoside Triphosphate Pyrophosphohydrolase"/>
    <property type="match status" value="1"/>
</dbReference>
<evidence type="ECO:0000313" key="4">
    <source>
        <dbReference type="Proteomes" id="UP001320766"/>
    </source>
</evidence>
<dbReference type="EMBL" id="JAMZEC010000001">
    <property type="protein sequence ID" value="MCP2345510.1"/>
    <property type="molecule type" value="Genomic_DNA"/>
</dbReference>
<dbReference type="InterPro" id="IPR051325">
    <property type="entry name" value="Nudix_hydrolase_domain"/>
</dbReference>
<gene>
    <name evidence="3" type="ORF">HD595_001632</name>
</gene>
<evidence type="ECO:0000313" key="3">
    <source>
        <dbReference type="EMBL" id="MCP2345510.1"/>
    </source>
</evidence>
<dbReference type="PANTHER" id="PTHR21340">
    <property type="entry name" value="DIADENOSINE 5,5-P1,P4-TETRAPHOSPHATE PYROPHOSPHOHYDROLASE MUTT"/>
    <property type="match status" value="1"/>
</dbReference>
<accession>A0ABT1JUT3</accession>
<feature type="domain" description="Nudix hydrolase" evidence="2">
    <location>
        <begin position="35"/>
        <end position="170"/>
    </location>
</feature>
<dbReference type="PANTHER" id="PTHR21340:SF0">
    <property type="entry name" value="BIS(5'-NUCLEOSYL)-TETRAPHOSPHATASE [ASYMMETRICAL]"/>
    <property type="match status" value="1"/>
</dbReference>
<dbReference type="Proteomes" id="UP001320766">
    <property type="component" value="Unassembled WGS sequence"/>
</dbReference>
<protein>
    <submittedName>
        <fullName evidence="3">8-oxo-dGTP pyrophosphatase MutT (NUDIX family)</fullName>
    </submittedName>
</protein>
<dbReference type="CDD" id="cd03674">
    <property type="entry name" value="NUDIX_Hydrolase"/>
    <property type="match status" value="1"/>
</dbReference>
<proteinExistence type="predicted"/>
<name>A0ABT1JUT3_9ACTN</name>
<evidence type="ECO:0000256" key="1">
    <source>
        <dbReference type="ARBA" id="ARBA00022801"/>
    </source>
</evidence>
<dbReference type="RefSeq" id="WP_253767126.1">
    <property type="nucleotide sequence ID" value="NZ_BAAAVE010000019.1"/>
</dbReference>
<keyword evidence="1" id="KW-0378">Hydrolase</keyword>
<dbReference type="PROSITE" id="PS51462">
    <property type="entry name" value="NUDIX"/>
    <property type="match status" value="1"/>
</dbReference>